<gene>
    <name evidence="2" type="ORF">PPRIM_AZ9-3.1.T0340097</name>
</gene>
<reference evidence="2" key="1">
    <citation type="submission" date="2021-01" db="EMBL/GenBank/DDBJ databases">
        <authorList>
            <consortium name="Genoscope - CEA"/>
            <person name="William W."/>
        </authorList>
    </citation>
    <scope>NUCLEOTIDE SEQUENCE</scope>
</reference>
<evidence type="ECO:0000256" key="1">
    <source>
        <dbReference type="SAM" id="SignalP"/>
    </source>
</evidence>
<organism evidence="2 3">
    <name type="scientific">Paramecium primaurelia</name>
    <dbReference type="NCBI Taxonomy" id="5886"/>
    <lineage>
        <taxon>Eukaryota</taxon>
        <taxon>Sar</taxon>
        <taxon>Alveolata</taxon>
        <taxon>Ciliophora</taxon>
        <taxon>Intramacronucleata</taxon>
        <taxon>Oligohymenophorea</taxon>
        <taxon>Peniculida</taxon>
        <taxon>Parameciidae</taxon>
        <taxon>Paramecium</taxon>
    </lineage>
</organism>
<dbReference type="AlphaFoldDB" id="A0A8S1L6B2"/>
<name>A0A8S1L6B2_PARPR</name>
<accession>A0A8S1L6B2</accession>
<evidence type="ECO:0000313" key="3">
    <source>
        <dbReference type="Proteomes" id="UP000688137"/>
    </source>
</evidence>
<sequence>MIENYSLALICFLGITLSQIILSTMDDCTCRQITNENDCQYLSPYCYWNGQSCSTPSCYGLPQADCAQLDQCYFNGVNCNQFYRNYTCGQLNSTANFTCQQYSKFCFESSSGQCTDEGYQLPANCNMYQNYTSCIQSQQGLCSWFNGNCSYYSSCNSVPLQICQSYQPYQTKHPLGQYCVINNNQCVQAACNLIYNQTQCTYVQTFFNQDQFMLCEWNSINKTCQVATQTSFLTNSTCLSHTMGNYHWVTKNNYTTEGYCFKCQARPIQSQSSCKCEQLISQYDCNQNVLCEWQSSCISKTCNGLNNSQEYCIQNPGCAWIKGKGCTSFNKCQNLNGTNQYECLLQSLQCASSNGYQCLPLSEVNQYGCTSNTYGQCDRLITNKGFCMSSTNNTYPNNTYPNQTYPNNTQNSGCILQNNVNCYKIIDSQECQKFIHICYWNSYYNNQQYYCQQCIYNSYYCQFCGGSCQYASCGNYNNEQDCSYVYQNGQIIMCQWYPQNHYCSNQNNNYYYYDYYNIIPLNQNQCYSQSRGEYHWSSNNNKVGECLKCSLDYPQRKKNQCTCEELIYQGDCALAGESCLWNSQLAQCVQIDCHMLKTRSSCISNYNCHWIQVDDVMQCLPMTKCSNLPGSNSYQCLAYSYRCTQSDGQFCQELSRLDQSNKCSSIQNYTSCYLTIGSDGICAWNGQNCYALSECSQITFSNLCGINNYACQWNSETNKCISLNCENILTESECTYVDTTIDRHPSIQMCYWNNSRCANVTSISDTLTSSNCYINSGRTYSWSDNNSTKGHCESCSNDYLMRATTFIVLLLINY</sequence>
<protein>
    <submittedName>
        <fullName evidence="2">Uncharacterized protein</fullName>
    </submittedName>
</protein>
<proteinExistence type="predicted"/>
<feature type="signal peptide" evidence="1">
    <location>
        <begin position="1"/>
        <end position="18"/>
    </location>
</feature>
<dbReference type="Proteomes" id="UP000688137">
    <property type="component" value="Unassembled WGS sequence"/>
</dbReference>
<evidence type="ECO:0000313" key="2">
    <source>
        <dbReference type="EMBL" id="CAD8062997.1"/>
    </source>
</evidence>
<keyword evidence="3" id="KW-1185">Reference proteome</keyword>
<feature type="chain" id="PRO_5035780141" evidence="1">
    <location>
        <begin position="19"/>
        <end position="814"/>
    </location>
</feature>
<dbReference type="EMBL" id="CAJJDM010000033">
    <property type="protein sequence ID" value="CAD8062997.1"/>
    <property type="molecule type" value="Genomic_DNA"/>
</dbReference>
<comment type="caution">
    <text evidence="2">The sequence shown here is derived from an EMBL/GenBank/DDBJ whole genome shotgun (WGS) entry which is preliminary data.</text>
</comment>
<keyword evidence="1" id="KW-0732">Signal</keyword>